<dbReference type="NCBIfam" id="NF002545">
    <property type="entry name" value="PRK02101.2-3"/>
    <property type="match status" value="1"/>
</dbReference>
<comment type="caution">
    <text evidence="1">The sequence shown here is derived from an EMBL/GenBank/DDBJ whole genome shotgun (WGS) entry which is preliminary data.</text>
</comment>
<dbReference type="PANTHER" id="PTHR30283:SF4">
    <property type="entry name" value="PEROXIDE STRESS RESISTANCE PROTEIN YAAA"/>
    <property type="match status" value="1"/>
</dbReference>
<keyword evidence="2" id="KW-1185">Reference proteome</keyword>
<evidence type="ECO:0000313" key="1">
    <source>
        <dbReference type="EMBL" id="GAA5150861.1"/>
    </source>
</evidence>
<accession>A0ABP9PRN9</accession>
<dbReference type="Pfam" id="PF03883">
    <property type="entry name" value="H2O2_YaaD"/>
    <property type="match status" value="1"/>
</dbReference>
<dbReference type="PANTHER" id="PTHR30283">
    <property type="entry name" value="PEROXIDE STRESS RESPONSE PROTEIN YAAA"/>
    <property type="match status" value="1"/>
</dbReference>
<evidence type="ECO:0000313" key="2">
    <source>
        <dbReference type="Proteomes" id="UP001500221"/>
    </source>
</evidence>
<dbReference type="EMBL" id="BAABKG010000003">
    <property type="protein sequence ID" value="GAA5150861.1"/>
    <property type="molecule type" value="Genomic_DNA"/>
</dbReference>
<dbReference type="InterPro" id="IPR005583">
    <property type="entry name" value="YaaA"/>
</dbReference>
<protein>
    <submittedName>
        <fullName evidence="1">Peroxide stress protein YaaA</fullName>
    </submittedName>
</protein>
<organism evidence="1 2">
    <name type="scientific">Nocardioides marinquilinus</name>
    <dbReference type="NCBI Taxonomy" id="1210400"/>
    <lineage>
        <taxon>Bacteria</taxon>
        <taxon>Bacillati</taxon>
        <taxon>Actinomycetota</taxon>
        <taxon>Actinomycetes</taxon>
        <taxon>Propionibacteriales</taxon>
        <taxon>Nocardioidaceae</taxon>
        <taxon>Nocardioides</taxon>
    </lineage>
</organism>
<proteinExistence type="predicted"/>
<name>A0ABP9PRN9_9ACTN</name>
<dbReference type="Proteomes" id="UP001500221">
    <property type="component" value="Unassembled WGS sequence"/>
</dbReference>
<reference evidence="2" key="1">
    <citation type="journal article" date="2019" name="Int. J. Syst. Evol. Microbiol.">
        <title>The Global Catalogue of Microorganisms (GCM) 10K type strain sequencing project: providing services to taxonomists for standard genome sequencing and annotation.</title>
        <authorList>
            <consortium name="The Broad Institute Genomics Platform"/>
            <consortium name="The Broad Institute Genome Sequencing Center for Infectious Disease"/>
            <person name="Wu L."/>
            <person name="Ma J."/>
        </authorList>
    </citation>
    <scope>NUCLEOTIDE SEQUENCE [LARGE SCALE GENOMIC DNA]</scope>
    <source>
        <strain evidence="2">JCM 18459</strain>
    </source>
</reference>
<gene>
    <name evidence="1" type="primary">yaaA</name>
    <name evidence="1" type="ORF">GCM10023340_28800</name>
</gene>
<sequence>MPTLTTRLLVMPVTLASAARPGDPPYAGAVLMLLPPSEGKTAPRRGRPLDLAGLSSPSLTPARERVLAALVELCSGDPSTAAEVLDVPRTRTDLVALNAALADAPTARADAVYSGVLYDALGLATLPTAARRRAASRVAVVSSLFGLVRPGDRIPAYRLSGDATLPGLGPVAATWRDALGPAVLDAVGSGLLVDLRSGTYAAFWRPPSDLARRVATVRVLQERDGRRSVVSHFNKATKGRLVRALLDDGRDARTPARLAALLTELGWHVEVGEPTAKGTQLDVVVTEV</sequence>